<gene>
    <name evidence="2" type="ORF">V9T40_008089</name>
</gene>
<feature type="region of interest" description="Disordered" evidence="1">
    <location>
        <begin position="157"/>
        <end position="180"/>
    </location>
</feature>
<evidence type="ECO:0000256" key="1">
    <source>
        <dbReference type="SAM" id="MobiDB-lite"/>
    </source>
</evidence>
<protein>
    <submittedName>
        <fullName evidence="2">Uncharacterized protein</fullName>
    </submittedName>
</protein>
<feature type="compositionally biased region" description="Polar residues" evidence="1">
    <location>
        <begin position="1"/>
        <end position="11"/>
    </location>
</feature>
<keyword evidence="3" id="KW-1185">Reference proteome</keyword>
<dbReference type="AlphaFoldDB" id="A0AAN9TTH4"/>
<sequence>MDGQTKNSTTLVAHDDVSHPPAVTCPAPAEARISAKIKRVYKSRIHQNRVSSAKEDAVRSERSKNVARKRRTSFYRCTKTTERHVVQERHLKFSRQHGCWIERNTISKCTVRANTLRITLVTTEIISANELRTYTTIDKCVQTSTFHKEKRSLSVRQMRCDGKSERSDQVTLPAVEGDSK</sequence>
<feature type="region of interest" description="Disordered" evidence="1">
    <location>
        <begin position="1"/>
        <end position="21"/>
    </location>
</feature>
<accession>A0AAN9TTH4</accession>
<feature type="compositionally biased region" description="Basic and acidic residues" evidence="1">
    <location>
        <begin position="158"/>
        <end position="168"/>
    </location>
</feature>
<comment type="caution">
    <text evidence="2">The sequence shown here is derived from an EMBL/GenBank/DDBJ whole genome shotgun (WGS) entry which is preliminary data.</text>
</comment>
<evidence type="ECO:0000313" key="2">
    <source>
        <dbReference type="EMBL" id="KAK7602500.1"/>
    </source>
</evidence>
<proteinExistence type="predicted"/>
<name>A0AAN9TTH4_9HEMI</name>
<organism evidence="2 3">
    <name type="scientific">Parthenolecanium corni</name>
    <dbReference type="NCBI Taxonomy" id="536013"/>
    <lineage>
        <taxon>Eukaryota</taxon>
        <taxon>Metazoa</taxon>
        <taxon>Ecdysozoa</taxon>
        <taxon>Arthropoda</taxon>
        <taxon>Hexapoda</taxon>
        <taxon>Insecta</taxon>
        <taxon>Pterygota</taxon>
        <taxon>Neoptera</taxon>
        <taxon>Paraneoptera</taxon>
        <taxon>Hemiptera</taxon>
        <taxon>Sternorrhyncha</taxon>
        <taxon>Coccoidea</taxon>
        <taxon>Coccidae</taxon>
        <taxon>Parthenolecanium</taxon>
    </lineage>
</organism>
<dbReference type="Proteomes" id="UP001367676">
    <property type="component" value="Unassembled WGS sequence"/>
</dbReference>
<dbReference type="EMBL" id="JBBCAQ010000008">
    <property type="protein sequence ID" value="KAK7602500.1"/>
    <property type="molecule type" value="Genomic_DNA"/>
</dbReference>
<reference evidence="2 3" key="1">
    <citation type="submission" date="2024-03" db="EMBL/GenBank/DDBJ databases">
        <title>Adaptation during the transition from Ophiocordyceps entomopathogen to insect associate is accompanied by gene loss and intensified selection.</title>
        <authorList>
            <person name="Ward C.M."/>
            <person name="Onetto C.A."/>
            <person name="Borneman A.R."/>
        </authorList>
    </citation>
    <scope>NUCLEOTIDE SEQUENCE [LARGE SCALE GENOMIC DNA]</scope>
    <source>
        <strain evidence="2">AWRI1</strain>
        <tissue evidence="2">Single Adult Female</tissue>
    </source>
</reference>
<evidence type="ECO:0000313" key="3">
    <source>
        <dbReference type="Proteomes" id="UP001367676"/>
    </source>
</evidence>